<reference evidence="5 6" key="1">
    <citation type="submission" date="2023-11" db="EMBL/GenBank/DDBJ databases">
        <title>Analysis of the Genomes of Mucilaginibacter gossypii cycad 4 and M. sabulilitoris SNA2: microbes with the potential for plant growth promotion.</title>
        <authorList>
            <person name="Hirsch A.M."/>
            <person name="Humm E."/>
            <person name="Rubbi M."/>
            <person name="Del Vecchio G."/>
            <person name="Ha S.M."/>
            <person name="Pellegrini M."/>
            <person name="Gunsalus R.P."/>
        </authorList>
    </citation>
    <scope>NUCLEOTIDE SEQUENCE [LARGE SCALE GENOMIC DNA]</scope>
    <source>
        <strain evidence="5 6">SNA2</strain>
    </source>
</reference>
<gene>
    <name evidence="2 5" type="primary">bshC</name>
    <name evidence="5" type="ORF">SNE25_30970</name>
</gene>
<keyword evidence="2" id="KW-0175">Coiled coil</keyword>
<protein>
    <recommendedName>
        <fullName evidence="2">Putative cysteine ligase BshC</fullName>
        <ecNumber evidence="2">6.-.-.-</ecNumber>
    </recommendedName>
</protein>
<dbReference type="InterPro" id="IPR055399">
    <property type="entry name" value="CC_BshC"/>
</dbReference>
<evidence type="ECO:0000259" key="3">
    <source>
        <dbReference type="Pfam" id="PF10079"/>
    </source>
</evidence>
<evidence type="ECO:0000313" key="5">
    <source>
        <dbReference type="EMBL" id="WPU93743.1"/>
    </source>
</evidence>
<dbReference type="InterPro" id="IPR055398">
    <property type="entry name" value="Rossmann-like_BshC"/>
</dbReference>
<dbReference type="PIRSF" id="PIRSF012535">
    <property type="entry name" value="UCP012535"/>
    <property type="match status" value="1"/>
</dbReference>
<dbReference type="Pfam" id="PF24850">
    <property type="entry name" value="CC_BshC"/>
    <property type="match status" value="1"/>
</dbReference>
<dbReference type="InterPro" id="IPR011199">
    <property type="entry name" value="Bacillithiol_biosynth_BshC"/>
</dbReference>
<proteinExistence type="inferred from homology"/>
<dbReference type="Pfam" id="PF10079">
    <property type="entry name" value="Rossmann-like_BshC"/>
    <property type="match status" value="1"/>
</dbReference>
<dbReference type="RefSeq" id="WP_321562877.1">
    <property type="nucleotide sequence ID" value="NZ_CP139558.1"/>
</dbReference>
<dbReference type="NCBIfam" id="TIGR03998">
    <property type="entry name" value="thiol_BshC"/>
    <property type="match status" value="1"/>
</dbReference>
<feature type="domain" description="Bacillithiol biosynthesis BshC C-terminal coiled-coil" evidence="4">
    <location>
        <begin position="383"/>
        <end position="536"/>
    </location>
</feature>
<evidence type="ECO:0000259" key="4">
    <source>
        <dbReference type="Pfam" id="PF24850"/>
    </source>
</evidence>
<organism evidence="5 6">
    <name type="scientific">Mucilaginibacter sabulilitoris</name>
    <dbReference type="NCBI Taxonomy" id="1173583"/>
    <lineage>
        <taxon>Bacteria</taxon>
        <taxon>Pseudomonadati</taxon>
        <taxon>Bacteroidota</taxon>
        <taxon>Sphingobacteriia</taxon>
        <taxon>Sphingobacteriales</taxon>
        <taxon>Sphingobacteriaceae</taxon>
        <taxon>Mucilaginibacter</taxon>
    </lineage>
</organism>
<dbReference type="EC" id="6.-.-.-" evidence="2"/>
<evidence type="ECO:0000256" key="2">
    <source>
        <dbReference type="HAMAP-Rule" id="MF_01867"/>
    </source>
</evidence>
<dbReference type="Proteomes" id="UP001324380">
    <property type="component" value="Chromosome"/>
</dbReference>
<dbReference type="EMBL" id="CP139558">
    <property type="protein sequence ID" value="WPU93743.1"/>
    <property type="molecule type" value="Genomic_DNA"/>
</dbReference>
<keyword evidence="6" id="KW-1185">Reference proteome</keyword>
<keyword evidence="1 2" id="KW-0436">Ligase</keyword>
<feature type="domain" description="Bacillithiol biosynthesis BshC N-terminal Rossmann-like" evidence="3">
    <location>
        <begin position="1"/>
        <end position="380"/>
    </location>
</feature>
<feature type="coiled-coil region" evidence="2">
    <location>
        <begin position="458"/>
        <end position="485"/>
    </location>
</feature>
<name>A0ABZ0TNH0_9SPHI</name>
<comment type="similarity">
    <text evidence="2">Belongs to the BshC family.</text>
</comment>
<dbReference type="HAMAP" id="MF_01867">
    <property type="entry name" value="BshC"/>
    <property type="match status" value="1"/>
</dbReference>
<evidence type="ECO:0000313" key="6">
    <source>
        <dbReference type="Proteomes" id="UP001324380"/>
    </source>
</evidence>
<accession>A0ABZ0TNH0</accession>
<sequence>MEASCISYKDTGFFSPTVIDYLENRAELRSFYGYRPDMDGFAQLLKNKKVVADREILHRVLTKQYAHNEQKENSKFKIQNSKLAADNINLLKADNTYTITTGHQLNIFAGPLYFLYKIATAIKLAQQLKAAHPDKNFVPVYWMASEDHDFAEINYTNIGGKKVHWWYEASGATGRINPDTMRQALNQYKGVLGMEGHSQELAEIVETAYARFDKLADATRYLVNALFGQYGLVIIDADDHEFKQQFAPIMEQDIIGQHSFKNITATNEQLQKLGVHIQVNPREINFFYLKDSLRERIVFEQDSYQVMNTDIRFTEAELKQEIITTPERFSPNVVMRPLYQECILPNIAYIGGGAEIVYWLELKSNFDFYKVDFPVLILRNSAIVVRKEQAAKIERMDLDVAALFKQTDALQTEWIKKHSDHNLSLDEEWRELSSVFEKIKLRSYKIDPTLSSSAAAVQARLKHAVDNLEKKLIKAEKRNYQVRLEQLAIVKAELFPKDSLQERTENFGLMYVKWGQSFIDELIRHFEPLDFEFTILAEA</sequence>
<evidence type="ECO:0000256" key="1">
    <source>
        <dbReference type="ARBA" id="ARBA00022598"/>
    </source>
</evidence>